<comment type="caution">
    <text evidence="2">The sequence shown here is derived from an EMBL/GenBank/DDBJ whole genome shotgun (WGS) entry which is preliminary data.</text>
</comment>
<evidence type="ECO:0000313" key="3">
    <source>
        <dbReference type="Proteomes" id="UP001240171"/>
    </source>
</evidence>
<gene>
    <name evidence="2" type="primary">yycH</name>
    <name evidence="2" type="ORF">Q5741_07150</name>
</gene>
<protein>
    <submittedName>
        <fullName evidence="2">Two-component system activity regulator YycH</fullName>
    </submittedName>
</protein>
<sequence length="429" mass="48602">MKEKLKSLALALLIVFSLVQSYYLIYQLPGSDSVITSETNYVKTENMGQEQAVEQFIFPDQMVVHLGEDRHTVFYPRTTFYNLIYSRLEGRSFENFQRRTVQSADWNVIRMKNAGFELSFPGGIPVPLLQRVMKLSSDPVFEGESINRIWIYIDDNGKKVHALFFSARGDVVYEASKADLTAQDVQQHVDFGQNWTPYTTADGKVYLPKENMSMVQTLIPIGVFSTEQMQRSLFFDPSITRNIQEKDGSEIYTDSKHSLQIRQEQRWMSYADPAVPTSGNSTPAEDVLAAVDFVNQHGGWDGSYRLMLQDGIGHMTDVLFQQYYNAYPILDTATFRYGTMRMQVQQETVSLYERSLLYKKEGSGTKSAVELPGGAKLVNRLHIAAGKQEITGIAPYYHAELKDDGLQLTPVWRVQLGNGGVVTIGPEEK</sequence>
<proteinExistence type="predicted"/>
<accession>A0ABT9CAA6</accession>
<organism evidence="2 3">
    <name type="scientific">Paenibacillus lacisoli</name>
    <dbReference type="NCBI Taxonomy" id="3064525"/>
    <lineage>
        <taxon>Bacteria</taxon>
        <taxon>Bacillati</taxon>
        <taxon>Bacillota</taxon>
        <taxon>Bacilli</taxon>
        <taxon>Bacillales</taxon>
        <taxon>Paenibacillaceae</taxon>
        <taxon>Paenibacillus</taxon>
    </lineage>
</organism>
<evidence type="ECO:0000313" key="2">
    <source>
        <dbReference type="EMBL" id="MDO7906195.1"/>
    </source>
</evidence>
<dbReference type="Gene3D" id="3.30.310.160">
    <property type="entry name" value="YycH protein, domain 2"/>
    <property type="match status" value="1"/>
</dbReference>
<keyword evidence="3" id="KW-1185">Reference proteome</keyword>
<evidence type="ECO:0000259" key="1">
    <source>
        <dbReference type="Pfam" id="PF07435"/>
    </source>
</evidence>
<name>A0ABT9CAA6_9BACL</name>
<dbReference type="RefSeq" id="WP_305023401.1">
    <property type="nucleotide sequence ID" value="NZ_JAUQTB010000003.1"/>
</dbReference>
<dbReference type="EMBL" id="JAUQTB010000003">
    <property type="protein sequence ID" value="MDO7906195.1"/>
    <property type="molecule type" value="Genomic_DNA"/>
</dbReference>
<dbReference type="Pfam" id="PF07435">
    <property type="entry name" value="YycH"/>
    <property type="match status" value="1"/>
</dbReference>
<reference evidence="2 3" key="1">
    <citation type="submission" date="2023-07" db="EMBL/GenBank/DDBJ databases">
        <title>Paenibacillus sp. JX-17 nov. isolated from soil.</title>
        <authorList>
            <person name="Wan Y."/>
            <person name="Liu B."/>
        </authorList>
    </citation>
    <scope>NUCLEOTIDE SEQUENCE [LARGE SCALE GENOMIC DNA]</scope>
    <source>
        <strain evidence="2 3">JX-17</strain>
    </source>
</reference>
<dbReference type="CDD" id="cd15787">
    <property type="entry name" value="YycH_N"/>
    <property type="match status" value="1"/>
</dbReference>
<feature type="domain" description="Regulatory protein YycH" evidence="1">
    <location>
        <begin position="3"/>
        <end position="416"/>
    </location>
</feature>
<dbReference type="InterPro" id="IPR042274">
    <property type="entry name" value="YycH/YycI_2"/>
</dbReference>
<dbReference type="Proteomes" id="UP001240171">
    <property type="component" value="Unassembled WGS sequence"/>
</dbReference>
<dbReference type="InterPro" id="IPR009996">
    <property type="entry name" value="YycH"/>
</dbReference>